<dbReference type="AlphaFoldDB" id="A0A6F8YZ95"/>
<protein>
    <submittedName>
        <fullName evidence="1">Uncharacterized protein</fullName>
    </submittedName>
</protein>
<evidence type="ECO:0000313" key="2">
    <source>
        <dbReference type="Proteomes" id="UP000503011"/>
    </source>
</evidence>
<dbReference type="EMBL" id="AP022871">
    <property type="protein sequence ID" value="BCB91161.1"/>
    <property type="molecule type" value="Genomic_DNA"/>
</dbReference>
<reference evidence="1 2" key="1">
    <citation type="submission" date="2020-03" db="EMBL/GenBank/DDBJ databases">
        <title>Whole genome shotgun sequence of Phytohabitans suffuscus NBRC 105367.</title>
        <authorList>
            <person name="Komaki H."/>
            <person name="Tamura T."/>
        </authorList>
    </citation>
    <scope>NUCLEOTIDE SEQUENCE [LARGE SCALE GENOMIC DNA]</scope>
    <source>
        <strain evidence="1 2">NBRC 105367</strain>
    </source>
</reference>
<proteinExistence type="predicted"/>
<evidence type="ECO:0000313" key="1">
    <source>
        <dbReference type="EMBL" id="BCB91161.1"/>
    </source>
</evidence>
<dbReference type="KEGG" id="psuu:Psuf_084740"/>
<dbReference type="Proteomes" id="UP000503011">
    <property type="component" value="Chromosome"/>
</dbReference>
<accession>A0A6F8YZ95</accession>
<organism evidence="1 2">
    <name type="scientific">Phytohabitans suffuscus</name>
    <dbReference type="NCBI Taxonomy" id="624315"/>
    <lineage>
        <taxon>Bacteria</taxon>
        <taxon>Bacillati</taxon>
        <taxon>Actinomycetota</taxon>
        <taxon>Actinomycetes</taxon>
        <taxon>Micromonosporales</taxon>
        <taxon>Micromonosporaceae</taxon>
    </lineage>
</organism>
<gene>
    <name evidence="1" type="ORF">Psuf_084740</name>
</gene>
<name>A0A6F8YZ95_9ACTN</name>
<keyword evidence="2" id="KW-1185">Reference proteome</keyword>
<reference evidence="1 2" key="2">
    <citation type="submission" date="2020-03" db="EMBL/GenBank/DDBJ databases">
        <authorList>
            <person name="Ichikawa N."/>
            <person name="Kimura A."/>
            <person name="Kitahashi Y."/>
            <person name="Uohara A."/>
        </authorList>
    </citation>
    <scope>NUCLEOTIDE SEQUENCE [LARGE SCALE GENOMIC DNA]</scope>
    <source>
        <strain evidence="1 2">NBRC 105367</strain>
    </source>
</reference>
<sequence length="75" mass="8013">MGLLGVAAEFDDPRPAVRWATAVARLRVFGAGADQEAVDELRAWASGVGRDERVPYLDGDLVGYATLVLDRLSAP</sequence>